<dbReference type="GO" id="GO:0009279">
    <property type="term" value="C:cell outer membrane"/>
    <property type="evidence" value="ECO:0007669"/>
    <property type="project" value="UniProtKB-SubCell"/>
</dbReference>
<organism evidence="10 11">
    <name type="scientific">Microscilla marina ATCC 23134</name>
    <dbReference type="NCBI Taxonomy" id="313606"/>
    <lineage>
        <taxon>Bacteria</taxon>
        <taxon>Pseudomonadati</taxon>
        <taxon>Bacteroidota</taxon>
        <taxon>Cytophagia</taxon>
        <taxon>Cytophagales</taxon>
        <taxon>Microscillaceae</taxon>
        <taxon>Microscilla</taxon>
    </lineage>
</organism>
<evidence type="ECO:0000313" key="11">
    <source>
        <dbReference type="Proteomes" id="UP000004095"/>
    </source>
</evidence>
<dbReference type="Gene3D" id="2.170.130.10">
    <property type="entry name" value="TonB-dependent receptor, plug domain"/>
    <property type="match status" value="1"/>
</dbReference>
<evidence type="ECO:0000256" key="3">
    <source>
        <dbReference type="ARBA" id="ARBA00022452"/>
    </source>
</evidence>
<proteinExistence type="inferred from homology"/>
<reference evidence="10 11" key="1">
    <citation type="submission" date="2007-01" db="EMBL/GenBank/DDBJ databases">
        <authorList>
            <person name="Haygood M."/>
            <person name="Podell S."/>
            <person name="Anderson C."/>
            <person name="Hopkinson B."/>
            <person name="Roe K."/>
            <person name="Barbeau K."/>
            <person name="Gaasterland T."/>
            <person name="Ferriera S."/>
            <person name="Johnson J."/>
            <person name="Kravitz S."/>
            <person name="Beeson K."/>
            <person name="Sutton G."/>
            <person name="Rogers Y.-H."/>
            <person name="Friedman R."/>
            <person name="Frazier M."/>
            <person name="Venter J.C."/>
        </authorList>
    </citation>
    <scope>NUCLEOTIDE SEQUENCE [LARGE SCALE GENOMIC DNA]</scope>
    <source>
        <strain evidence="10 11">ATCC 23134</strain>
    </source>
</reference>
<dbReference type="OrthoDB" id="9764669at2"/>
<keyword evidence="6 8" id="KW-0472">Membrane</keyword>
<accession>A1ZWB7</accession>
<dbReference type="SUPFAM" id="SSF56935">
    <property type="entry name" value="Porins"/>
    <property type="match status" value="1"/>
</dbReference>
<keyword evidence="2 8" id="KW-0813">Transport</keyword>
<dbReference type="Proteomes" id="UP000004095">
    <property type="component" value="Unassembled WGS sequence"/>
</dbReference>
<feature type="domain" description="TonB-dependent receptor plug" evidence="9">
    <location>
        <begin position="26"/>
        <end position="140"/>
    </location>
</feature>
<comment type="subcellular location">
    <subcellularLocation>
        <location evidence="1 8">Cell outer membrane</location>
        <topology evidence="1 8">Multi-pass membrane protein</topology>
    </subcellularLocation>
</comment>
<dbReference type="InterPro" id="IPR039426">
    <property type="entry name" value="TonB-dep_rcpt-like"/>
</dbReference>
<dbReference type="Pfam" id="PF07715">
    <property type="entry name" value="Plug"/>
    <property type="match status" value="1"/>
</dbReference>
<dbReference type="PANTHER" id="PTHR30069:SF29">
    <property type="entry name" value="HEMOGLOBIN AND HEMOGLOBIN-HAPTOGLOBIN-BINDING PROTEIN 1-RELATED"/>
    <property type="match status" value="1"/>
</dbReference>
<evidence type="ECO:0000256" key="8">
    <source>
        <dbReference type="PROSITE-ProRule" id="PRU01360"/>
    </source>
</evidence>
<evidence type="ECO:0000256" key="7">
    <source>
        <dbReference type="ARBA" id="ARBA00023237"/>
    </source>
</evidence>
<keyword evidence="4 8" id="KW-0812">Transmembrane</keyword>
<dbReference type="InterPro" id="IPR012910">
    <property type="entry name" value="Plug_dom"/>
</dbReference>
<comment type="caution">
    <text evidence="10">The sequence shown here is derived from an EMBL/GenBank/DDBJ whole genome shotgun (WGS) entry which is preliminary data.</text>
</comment>
<dbReference type="InterPro" id="IPR036942">
    <property type="entry name" value="Beta-barrel_TonB_sf"/>
</dbReference>
<name>A1ZWB7_MICM2</name>
<dbReference type="AlphaFoldDB" id="A1ZWB7"/>
<evidence type="ECO:0000259" key="9">
    <source>
        <dbReference type="Pfam" id="PF07715"/>
    </source>
</evidence>
<comment type="similarity">
    <text evidence="8">Belongs to the TonB-dependent receptor family.</text>
</comment>
<dbReference type="RefSeq" id="WP_002703037.1">
    <property type="nucleotide sequence ID" value="NZ_AAWS01000050.1"/>
</dbReference>
<evidence type="ECO:0000313" key="10">
    <source>
        <dbReference type="EMBL" id="EAY25355.1"/>
    </source>
</evidence>
<keyword evidence="7 8" id="KW-0998">Cell outer membrane</keyword>
<keyword evidence="11" id="KW-1185">Reference proteome</keyword>
<dbReference type="GO" id="GO:0044718">
    <property type="term" value="P:siderophore transmembrane transport"/>
    <property type="evidence" value="ECO:0007669"/>
    <property type="project" value="TreeGrafter"/>
</dbReference>
<dbReference type="InterPro" id="IPR037066">
    <property type="entry name" value="Plug_dom_sf"/>
</dbReference>
<protein>
    <submittedName>
        <fullName evidence="10">TonB-dependent receptor, putative</fullName>
    </submittedName>
</protein>
<dbReference type="GO" id="GO:0015344">
    <property type="term" value="F:siderophore uptake transmembrane transporter activity"/>
    <property type="evidence" value="ECO:0007669"/>
    <property type="project" value="TreeGrafter"/>
</dbReference>
<evidence type="ECO:0000256" key="6">
    <source>
        <dbReference type="ARBA" id="ARBA00023136"/>
    </source>
</evidence>
<evidence type="ECO:0000256" key="4">
    <source>
        <dbReference type="ARBA" id="ARBA00022692"/>
    </source>
</evidence>
<gene>
    <name evidence="10" type="ORF">M23134_04536</name>
</gene>
<keyword evidence="3 8" id="KW-1134">Transmembrane beta strand</keyword>
<keyword evidence="5" id="KW-0732">Signal</keyword>
<dbReference type="EMBL" id="AAWS01000050">
    <property type="protein sequence ID" value="EAY25355.1"/>
    <property type="molecule type" value="Genomic_DNA"/>
</dbReference>
<evidence type="ECO:0000256" key="1">
    <source>
        <dbReference type="ARBA" id="ARBA00004571"/>
    </source>
</evidence>
<dbReference type="PROSITE" id="PS52016">
    <property type="entry name" value="TONB_DEPENDENT_REC_3"/>
    <property type="match status" value="1"/>
</dbReference>
<keyword evidence="10" id="KW-0675">Receptor</keyword>
<dbReference type="eggNOG" id="COG4771">
    <property type="taxonomic scope" value="Bacteria"/>
</dbReference>
<evidence type="ECO:0000256" key="5">
    <source>
        <dbReference type="ARBA" id="ARBA00022729"/>
    </source>
</evidence>
<dbReference type="PANTHER" id="PTHR30069">
    <property type="entry name" value="TONB-DEPENDENT OUTER MEMBRANE RECEPTOR"/>
    <property type="match status" value="1"/>
</dbReference>
<sequence>MLYKKAKGLQKEKIYSASRMLESFTDAPVSATVISSQTIEKTGVTNITEALRLAPGLLVQQKTNGNYEVHIRQSNSLGGLMQDVHNQQILLLIDHMPQYDYLFGGITWETLPIDIQDVERIEVIRTPSVVFFGGMAINGVIHIFTREQQDNELKINLNSQAGVMSTADSPSLANSNLSGSHRGDLSFGLSDKLRFRLSGNYHFMNRSQDEFFLLSENRYIVSDSLWFFKQNVPQTNLNTTLARENLGVNVFTFYKPSKKVSTSAQLFFQQSQAQTIYTDDTLALAHRESKSYGINLNTHFHKFHLNMSHHEGEKDYALGYSGNNFNFSQTQASLNHRFHYKAVDLHSGGGFLSSAATSTTPVDSIRPTQHQFVNYYTFLKANFNILPKWRIMASVRGDKYEQITPIYLSYQLSTSLKLNQHLIRGAYTYNEGAALIRQLHQQTTRSVLPGINPNKSQSFELGWTAKIVSNINTSITTFYSNLDFNTVYQPMVNQGDTQNYRSTLVQAGTTAQLQAWFNKFQLEGFITLQRSAKTLGELQSGYLQSTPQFYGGFQLNYAGFLSKLNVNIQGHFYEGYQFNTTYGQVYIPTRMLLNSKISYKVWQKHSVFINVRNLLNSAQQEYAFADTISGLYLLGVNINL</sequence>
<evidence type="ECO:0000256" key="2">
    <source>
        <dbReference type="ARBA" id="ARBA00022448"/>
    </source>
</evidence>
<dbReference type="Gene3D" id="2.40.170.20">
    <property type="entry name" value="TonB-dependent receptor, beta-barrel domain"/>
    <property type="match status" value="1"/>
</dbReference>